<dbReference type="CDD" id="cd01346">
    <property type="entry name" value="Maltoporin-like"/>
    <property type="match status" value="1"/>
</dbReference>
<organism evidence="11 12">
    <name type="scientific">Celerinatantimonas yamalensis</name>
    <dbReference type="NCBI Taxonomy" id="559956"/>
    <lineage>
        <taxon>Bacteria</taxon>
        <taxon>Pseudomonadati</taxon>
        <taxon>Pseudomonadota</taxon>
        <taxon>Gammaproteobacteria</taxon>
        <taxon>Celerinatantimonadaceae</taxon>
        <taxon>Celerinatantimonas</taxon>
    </lineage>
</organism>
<comment type="subcellular location">
    <subcellularLocation>
        <location evidence="1">Cell outer membrane</location>
        <topology evidence="1">Multi-pass membrane protein</topology>
    </subcellularLocation>
</comment>
<evidence type="ECO:0000256" key="5">
    <source>
        <dbReference type="ARBA" id="ARBA00022692"/>
    </source>
</evidence>
<comment type="caution">
    <text evidence="11">The sequence shown here is derived from an EMBL/GenBank/DDBJ whole genome shotgun (WGS) entry which is preliminary data.</text>
</comment>
<dbReference type="RefSeq" id="WP_408623105.1">
    <property type="nucleotide sequence ID" value="NZ_JBEQCT010000002.1"/>
</dbReference>
<keyword evidence="6" id="KW-0406">Ion transport</keyword>
<feature type="signal peptide" evidence="10">
    <location>
        <begin position="1"/>
        <end position="23"/>
    </location>
</feature>
<keyword evidence="7" id="KW-0626">Porin</keyword>
<gene>
    <name evidence="11" type="primary">lamB</name>
    <name evidence="11" type="ORF">ABUE30_07535</name>
</gene>
<dbReference type="PANTHER" id="PTHR38762:SF1">
    <property type="entry name" value="CRYPTIC OUTER MEMBRANE PORIN BGLH-RELATED"/>
    <property type="match status" value="1"/>
</dbReference>
<accession>A0ABW9G625</accession>
<keyword evidence="5" id="KW-0812">Transmembrane</keyword>
<dbReference type="PROSITE" id="PS51257">
    <property type="entry name" value="PROKAR_LIPOPROTEIN"/>
    <property type="match status" value="1"/>
</dbReference>
<evidence type="ECO:0000256" key="1">
    <source>
        <dbReference type="ARBA" id="ARBA00004571"/>
    </source>
</evidence>
<dbReference type="PANTHER" id="PTHR38762">
    <property type="entry name" value="CRYPTIC OUTER MEMBRANE PORIN BGLH-RELATED"/>
    <property type="match status" value="1"/>
</dbReference>
<evidence type="ECO:0000256" key="3">
    <source>
        <dbReference type="ARBA" id="ARBA00022448"/>
    </source>
</evidence>
<dbReference type="InterPro" id="IPR003192">
    <property type="entry name" value="Porin_LamB"/>
</dbReference>
<keyword evidence="12" id="KW-1185">Reference proteome</keyword>
<reference evidence="11 12" key="1">
    <citation type="journal article" date="2013" name="Int. J. Syst. Evol. Microbiol.">
        <title>Celerinatantimonas yamalensis sp. nov., a cold-adapted diazotrophic bacterium from a cold permafrost brine.</title>
        <authorList>
            <person name="Shcherbakova V."/>
            <person name="Chuvilskaya N."/>
            <person name="Rivkina E."/>
            <person name="Demidov N."/>
            <person name="Uchaeva V."/>
            <person name="Suetin S."/>
            <person name="Suzina N."/>
            <person name="Gilichinsky D."/>
        </authorList>
    </citation>
    <scope>NUCLEOTIDE SEQUENCE [LARGE SCALE GENOMIC DNA]</scope>
    <source>
        <strain evidence="11 12">C7</strain>
    </source>
</reference>
<dbReference type="InterPro" id="IPR050286">
    <property type="entry name" value="G_neg_Bact_CarbUptk_Porin"/>
</dbReference>
<protein>
    <submittedName>
        <fullName evidence="11">Maltoporin LamB</fullName>
    </submittedName>
</protein>
<proteinExistence type="inferred from homology"/>
<evidence type="ECO:0000256" key="7">
    <source>
        <dbReference type="ARBA" id="ARBA00023114"/>
    </source>
</evidence>
<dbReference type="SUPFAM" id="SSF56935">
    <property type="entry name" value="Porins"/>
    <property type="match status" value="1"/>
</dbReference>
<evidence type="ECO:0000256" key="8">
    <source>
        <dbReference type="ARBA" id="ARBA00023136"/>
    </source>
</evidence>
<name>A0ABW9G625_9GAMM</name>
<evidence type="ECO:0000256" key="4">
    <source>
        <dbReference type="ARBA" id="ARBA00022452"/>
    </source>
</evidence>
<evidence type="ECO:0000313" key="12">
    <source>
        <dbReference type="Proteomes" id="UP001629953"/>
    </source>
</evidence>
<feature type="chain" id="PRO_5045813567" evidence="10">
    <location>
        <begin position="24"/>
        <end position="444"/>
    </location>
</feature>
<keyword evidence="8" id="KW-0472">Membrane</keyword>
<keyword evidence="4" id="KW-1134">Transmembrane beta strand</keyword>
<dbReference type="NCBIfam" id="NF006860">
    <property type="entry name" value="PRK09360.1"/>
    <property type="match status" value="1"/>
</dbReference>
<keyword evidence="9" id="KW-0998">Cell outer membrane</keyword>
<evidence type="ECO:0000256" key="6">
    <source>
        <dbReference type="ARBA" id="ARBA00023065"/>
    </source>
</evidence>
<dbReference type="Pfam" id="PF02264">
    <property type="entry name" value="LamB"/>
    <property type="match status" value="1"/>
</dbReference>
<sequence length="444" mass="49039">MLKNIIIYSSLGMSCLVPLAASADTNPWFSTDHLYKPQLSGYFRSGLGVSSKSGGTQSKNNYQKQVLGRLGNEFDTYAELGLGEEVYNKDGKSFYVDSMFSMDSNGFQGTENTSNSSANFGIKQLNIRAKGLFDSHPDTILWVGKRFYQRHDLHIIDTKYWDISGYGIGVEDFKTGPGKLSVAWLRGDATGSDSQQFGPNGHAYTDDLNINYADVRYAGLSPWAGSWVELGIDYAMPNKSTGQKDVTKSSGGIYYKDAKNGIMATAVLSQKVFSYYTTLVAQYANKGLAQNMVSQGGGWYDAWNDTSDASGYRLINTTNMNITHQFSVDYVLTYGHASNIDADGQDQTLFSAVARPIYQWDDYNKTMAEVGYFNLNKSDTTNSDQAGHKFTIAQAWSAGPGLYARPEIRIYATYIKDDKGSSNAIDDGGSNHDLRYGVQGEVWW</sequence>
<evidence type="ECO:0000313" key="11">
    <source>
        <dbReference type="EMBL" id="MFM2484917.1"/>
    </source>
</evidence>
<dbReference type="EMBL" id="JBEQCT010000002">
    <property type="protein sequence ID" value="MFM2484917.1"/>
    <property type="molecule type" value="Genomic_DNA"/>
</dbReference>
<dbReference type="InterPro" id="IPR036998">
    <property type="entry name" value="Porin_LamB_sf"/>
</dbReference>
<dbReference type="Proteomes" id="UP001629953">
    <property type="component" value="Unassembled WGS sequence"/>
</dbReference>
<evidence type="ECO:0000256" key="10">
    <source>
        <dbReference type="SAM" id="SignalP"/>
    </source>
</evidence>
<keyword evidence="3" id="KW-0813">Transport</keyword>
<evidence type="ECO:0000256" key="2">
    <source>
        <dbReference type="ARBA" id="ARBA00007055"/>
    </source>
</evidence>
<dbReference type="Gene3D" id="2.40.170.10">
    <property type="entry name" value="Porin, LamB type"/>
    <property type="match status" value="1"/>
</dbReference>
<comment type="similarity">
    <text evidence="2">Belongs to the porin LamB (TC 1.B.3) family.</text>
</comment>
<evidence type="ECO:0000256" key="9">
    <source>
        <dbReference type="ARBA" id="ARBA00023237"/>
    </source>
</evidence>
<keyword evidence="10" id="KW-0732">Signal</keyword>